<dbReference type="Pfam" id="PF07332">
    <property type="entry name" value="Phage_holin_3_6"/>
    <property type="match status" value="1"/>
</dbReference>
<dbReference type="RefSeq" id="WP_394842635.1">
    <property type="nucleotide sequence ID" value="NZ_CP089982.1"/>
</dbReference>
<evidence type="ECO:0000313" key="3">
    <source>
        <dbReference type="Proteomes" id="UP001379533"/>
    </source>
</evidence>
<keyword evidence="1" id="KW-1133">Transmembrane helix</keyword>
<gene>
    <name evidence="2" type="ORF">LZC95_36890</name>
</gene>
<keyword evidence="1" id="KW-0812">Transmembrane</keyword>
<accession>A0ABZ2K6P7</accession>
<sequence length="126" mass="13264">MDPRSVDEAPTGELIKRALEDARELVRIEVGLAKEEAREQLASAKRAVIAGAVALVAALLFLATATMALVLALGGGALIALAVSGIYLVVAGVAGAVAYRLVPRKPVEETRRRIEGEIKELKEHVA</sequence>
<feature type="transmembrane region" description="Helical" evidence="1">
    <location>
        <begin position="78"/>
        <end position="102"/>
    </location>
</feature>
<proteinExistence type="predicted"/>
<reference evidence="2 3" key="1">
    <citation type="submission" date="2021-12" db="EMBL/GenBank/DDBJ databases">
        <title>Discovery of the Pendulisporaceae a myxobacterial family with distinct sporulation behavior and unique specialized metabolism.</title>
        <authorList>
            <person name="Garcia R."/>
            <person name="Popoff A."/>
            <person name="Bader C.D."/>
            <person name="Loehr J."/>
            <person name="Walesch S."/>
            <person name="Walt C."/>
            <person name="Boldt J."/>
            <person name="Bunk B."/>
            <person name="Haeckl F.J.F.P.J."/>
            <person name="Gunesch A.P."/>
            <person name="Birkelbach J."/>
            <person name="Nuebel U."/>
            <person name="Pietschmann T."/>
            <person name="Bach T."/>
            <person name="Mueller R."/>
        </authorList>
    </citation>
    <scope>NUCLEOTIDE SEQUENCE [LARGE SCALE GENOMIC DNA]</scope>
    <source>
        <strain evidence="2 3">MSr12523</strain>
    </source>
</reference>
<dbReference type="EMBL" id="CP089982">
    <property type="protein sequence ID" value="WXA92016.1"/>
    <property type="molecule type" value="Genomic_DNA"/>
</dbReference>
<feature type="transmembrane region" description="Helical" evidence="1">
    <location>
        <begin position="47"/>
        <end position="72"/>
    </location>
</feature>
<organism evidence="2 3">
    <name type="scientific">Pendulispora brunnea</name>
    <dbReference type="NCBI Taxonomy" id="2905690"/>
    <lineage>
        <taxon>Bacteria</taxon>
        <taxon>Pseudomonadati</taxon>
        <taxon>Myxococcota</taxon>
        <taxon>Myxococcia</taxon>
        <taxon>Myxococcales</taxon>
        <taxon>Sorangiineae</taxon>
        <taxon>Pendulisporaceae</taxon>
        <taxon>Pendulispora</taxon>
    </lineage>
</organism>
<evidence type="ECO:0000256" key="1">
    <source>
        <dbReference type="SAM" id="Phobius"/>
    </source>
</evidence>
<dbReference type="InterPro" id="IPR009937">
    <property type="entry name" value="Phage_holin_3_6"/>
</dbReference>
<keyword evidence="3" id="KW-1185">Reference proteome</keyword>
<name>A0ABZ2K6P7_9BACT</name>
<protein>
    <submittedName>
        <fullName evidence="2">Phage holin family protein</fullName>
    </submittedName>
</protein>
<evidence type="ECO:0000313" key="2">
    <source>
        <dbReference type="EMBL" id="WXA92016.1"/>
    </source>
</evidence>
<dbReference type="Proteomes" id="UP001379533">
    <property type="component" value="Chromosome"/>
</dbReference>
<keyword evidence="1" id="KW-0472">Membrane</keyword>